<dbReference type="EMBL" id="WELI01000004">
    <property type="protein sequence ID" value="KAB7730853.1"/>
    <property type="molecule type" value="Genomic_DNA"/>
</dbReference>
<dbReference type="EC" id="2.8.1.7" evidence="8"/>
<dbReference type="InterPro" id="IPR016454">
    <property type="entry name" value="Cysteine_dSase"/>
</dbReference>
<keyword evidence="5 8" id="KW-0663">Pyridoxal phosphate</keyword>
<comment type="cofactor">
    <cofactor evidence="1 7">
        <name>pyridoxal 5'-phosphate</name>
        <dbReference type="ChEBI" id="CHEBI:597326"/>
    </cofactor>
</comment>
<protein>
    <recommendedName>
        <fullName evidence="8">Cysteine desulfurase</fullName>
        <ecNumber evidence="8">2.8.1.7</ecNumber>
    </recommendedName>
</protein>
<dbReference type="Pfam" id="PF00266">
    <property type="entry name" value="Aminotran_5"/>
    <property type="match status" value="1"/>
</dbReference>
<dbReference type="RefSeq" id="WP_152124512.1">
    <property type="nucleotide sequence ID" value="NZ_WELI01000004.1"/>
</dbReference>
<name>A0A7J5TZP4_9BACT</name>
<dbReference type="AlphaFoldDB" id="A0A7J5TZP4"/>
<evidence type="ECO:0000256" key="1">
    <source>
        <dbReference type="ARBA" id="ARBA00001933"/>
    </source>
</evidence>
<evidence type="ECO:0000256" key="6">
    <source>
        <dbReference type="ARBA" id="ARBA00050776"/>
    </source>
</evidence>
<feature type="domain" description="Aminotransferase class V" evidence="9">
    <location>
        <begin position="30"/>
        <end position="399"/>
    </location>
</feature>
<dbReference type="GO" id="GO:0006534">
    <property type="term" value="P:cysteine metabolic process"/>
    <property type="evidence" value="ECO:0007669"/>
    <property type="project" value="UniProtKB-UniRule"/>
</dbReference>
<reference evidence="10 11" key="1">
    <citation type="submission" date="2019-10" db="EMBL/GenBank/DDBJ databases">
        <title>Rudanella paleaurantiibacter sp. nov., isolated from sludge.</title>
        <authorList>
            <person name="Xu S.Q."/>
        </authorList>
    </citation>
    <scope>NUCLEOTIDE SEQUENCE [LARGE SCALE GENOMIC DNA]</scope>
    <source>
        <strain evidence="10 11">HX-22-17</strain>
    </source>
</reference>
<dbReference type="PROSITE" id="PS00595">
    <property type="entry name" value="AA_TRANSFER_CLASS_5"/>
    <property type="match status" value="1"/>
</dbReference>
<evidence type="ECO:0000256" key="5">
    <source>
        <dbReference type="ARBA" id="ARBA00022898"/>
    </source>
</evidence>
<dbReference type="GO" id="GO:0030170">
    <property type="term" value="F:pyridoxal phosphate binding"/>
    <property type="evidence" value="ECO:0007669"/>
    <property type="project" value="UniProtKB-UniRule"/>
</dbReference>
<organism evidence="10 11">
    <name type="scientific">Rudanella paleaurantiibacter</name>
    <dbReference type="NCBI Taxonomy" id="2614655"/>
    <lineage>
        <taxon>Bacteria</taxon>
        <taxon>Pseudomonadati</taxon>
        <taxon>Bacteroidota</taxon>
        <taxon>Cytophagia</taxon>
        <taxon>Cytophagales</taxon>
        <taxon>Cytophagaceae</taxon>
        <taxon>Rudanella</taxon>
    </lineage>
</organism>
<proteinExistence type="inferred from homology"/>
<dbReference type="InterPro" id="IPR015424">
    <property type="entry name" value="PyrdxlP-dep_Trfase"/>
</dbReference>
<evidence type="ECO:0000313" key="11">
    <source>
        <dbReference type="Proteomes" id="UP000488299"/>
    </source>
</evidence>
<dbReference type="PIRSF" id="PIRSF005572">
    <property type="entry name" value="NifS"/>
    <property type="match status" value="1"/>
</dbReference>
<sequence length="411" mass="45605">MQSVLSPIDIQRVRQDFPILDQLVNGKPLVYLDNAATNQKPVSVLNALAHYYEHDNANIHRGIHTLAERATHDFELTRQKVQSFLNAQHVEEVIFTYGTTDGINLVAQTYGRKFLNEGDEIIISTLEHHSNIVPWQMLCEEKGCVLKVIPIDDNGDLLIDEYEKMLSERTKFVSVVHVSNALGTINPVKTIVDLAHRVGAVVLIDGAQASSHITLDVQALDCDFYVFSAHKLYGPTGMGVLYGKKALLDAMPPYRGGGEMIKEVTFEKTTYNELPYKFEAGTPNIADVIAVRTAIEYMESLGKENMAAYEGELLDYATAQLADVPGLRIVGQAKEKISVVSFVLDGIHHQDTGVILDQMGIAVRTGHHCTQPLMRRLGIAGTTRASFAVYNTKDEIDRLVQGIRRVQTMMA</sequence>
<evidence type="ECO:0000313" key="10">
    <source>
        <dbReference type="EMBL" id="KAB7730853.1"/>
    </source>
</evidence>
<evidence type="ECO:0000256" key="2">
    <source>
        <dbReference type="ARBA" id="ARBA00002824"/>
    </source>
</evidence>
<comment type="catalytic activity">
    <reaction evidence="6 8">
        <text>(sulfur carrier)-H + L-cysteine = (sulfur carrier)-SH + L-alanine</text>
        <dbReference type="Rhea" id="RHEA:43892"/>
        <dbReference type="Rhea" id="RHEA-COMP:14737"/>
        <dbReference type="Rhea" id="RHEA-COMP:14739"/>
        <dbReference type="ChEBI" id="CHEBI:29917"/>
        <dbReference type="ChEBI" id="CHEBI:35235"/>
        <dbReference type="ChEBI" id="CHEBI:57972"/>
        <dbReference type="ChEBI" id="CHEBI:64428"/>
        <dbReference type="EC" id="2.8.1.7"/>
    </reaction>
</comment>
<comment type="caution">
    <text evidence="10">The sequence shown here is derived from an EMBL/GenBank/DDBJ whole genome shotgun (WGS) entry which is preliminary data.</text>
</comment>
<evidence type="ECO:0000256" key="8">
    <source>
        <dbReference type="RuleBase" id="RU004506"/>
    </source>
</evidence>
<dbReference type="Gene3D" id="3.90.1150.10">
    <property type="entry name" value="Aspartate Aminotransferase, domain 1"/>
    <property type="match status" value="1"/>
</dbReference>
<comment type="similarity">
    <text evidence="3 8">Belongs to the class-V pyridoxal-phosphate-dependent aminotransferase family. Csd subfamily.</text>
</comment>
<dbReference type="PANTHER" id="PTHR43586:SF8">
    <property type="entry name" value="CYSTEINE DESULFURASE 1, CHLOROPLASTIC"/>
    <property type="match status" value="1"/>
</dbReference>
<dbReference type="InterPro" id="IPR000192">
    <property type="entry name" value="Aminotrans_V_dom"/>
</dbReference>
<keyword evidence="11" id="KW-1185">Reference proteome</keyword>
<dbReference type="InterPro" id="IPR015421">
    <property type="entry name" value="PyrdxlP-dep_Trfase_major"/>
</dbReference>
<dbReference type="SUPFAM" id="SSF53383">
    <property type="entry name" value="PLP-dependent transferases"/>
    <property type="match status" value="1"/>
</dbReference>
<evidence type="ECO:0000256" key="3">
    <source>
        <dbReference type="ARBA" id="ARBA00010447"/>
    </source>
</evidence>
<dbReference type="Gene3D" id="3.40.640.10">
    <property type="entry name" value="Type I PLP-dependent aspartate aminotransferase-like (Major domain)"/>
    <property type="match status" value="1"/>
</dbReference>
<comment type="function">
    <text evidence="2 8">Catalyzes the removal of elemental sulfur and selenium atoms from L-cysteine, L-cystine, L-selenocysteine, and L-selenocystine to produce L-alanine.</text>
</comment>
<evidence type="ECO:0000256" key="4">
    <source>
        <dbReference type="ARBA" id="ARBA00022679"/>
    </source>
</evidence>
<dbReference type="CDD" id="cd06453">
    <property type="entry name" value="SufS_like"/>
    <property type="match status" value="1"/>
</dbReference>
<dbReference type="GO" id="GO:0031071">
    <property type="term" value="F:cysteine desulfurase activity"/>
    <property type="evidence" value="ECO:0007669"/>
    <property type="project" value="UniProtKB-UniRule"/>
</dbReference>
<evidence type="ECO:0000256" key="7">
    <source>
        <dbReference type="RuleBase" id="RU004504"/>
    </source>
</evidence>
<dbReference type="Proteomes" id="UP000488299">
    <property type="component" value="Unassembled WGS sequence"/>
</dbReference>
<keyword evidence="4 8" id="KW-0808">Transferase</keyword>
<dbReference type="NCBIfam" id="TIGR01979">
    <property type="entry name" value="sufS"/>
    <property type="match status" value="1"/>
</dbReference>
<dbReference type="InterPro" id="IPR015422">
    <property type="entry name" value="PyrdxlP-dep_Trfase_small"/>
</dbReference>
<dbReference type="InterPro" id="IPR010970">
    <property type="entry name" value="Cys_dSase_SufS"/>
</dbReference>
<dbReference type="PANTHER" id="PTHR43586">
    <property type="entry name" value="CYSTEINE DESULFURASE"/>
    <property type="match status" value="1"/>
</dbReference>
<gene>
    <name evidence="10" type="primary">sufS</name>
    <name evidence="10" type="ORF">F5984_11960</name>
</gene>
<evidence type="ECO:0000259" key="9">
    <source>
        <dbReference type="Pfam" id="PF00266"/>
    </source>
</evidence>
<dbReference type="InterPro" id="IPR020578">
    <property type="entry name" value="Aminotrans_V_PyrdxlP_BS"/>
</dbReference>
<accession>A0A7J5TZP4</accession>